<dbReference type="InterPro" id="IPR029063">
    <property type="entry name" value="SAM-dependent_MTases_sf"/>
</dbReference>
<dbReference type="Proteomes" id="UP000501534">
    <property type="component" value="Chromosome"/>
</dbReference>
<dbReference type="AlphaFoldDB" id="A0A6M4H1H3"/>
<feature type="domain" description="Methyltransferase FkbM" evidence="1">
    <location>
        <begin position="47"/>
        <end position="208"/>
    </location>
</feature>
<evidence type="ECO:0000259" key="1">
    <source>
        <dbReference type="Pfam" id="PF05050"/>
    </source>
</evidence>
<protein>
    <recommendedName>
        <fullName evidence="1">Methyltransferase FkbM domain-containing protein</fullName>
    </recommendedName>
</protein>
<gene>
    <name evidence="2" type="ORF">DSM104443_02799</name>
</gene>
<name>A0A6M4H1H3_9PROT</name>
<dbReference type="PANTHER" id="PTHR34203">
    <property type="entry name" value="METHYLTRANSFERASE, FKBM FAMILY PROTEIN"/>
    <property type="match status" value="1"/>
</dbReference>
<evidence type="ECO:0000313" key="3">
    <source>
        <dbReference type="Proteomes" id="UP000501534"/>
    </source>
</evidence>
<organism evidence="2 3">
    <name type="scientific">Usitatibacter rugosus</name>
    <dbReference type="NCBI Taxonomy" id="2732067"/>
    <lineage>
        <taxon>Bacteria</taxon>
        <taxon>Pseudomonadati</taxon>
        <taxon>Pseudomonadota</taxon>
        <taxon>Betaproteobacteria</taxon>
        <taxon>Nitrosomonadales</taxon>
        <taxon>Usitatibacteraceae</taxon>
        <taxon>Usitatibacter</taxon>
    </lineage>
</organism>
<dbReference type="PANTHER" id="PTHR34203:SF15">
    <property type="entry name" value="SLL1173 PROTEIN"/>
    <property type="match status" value="1"/>
</dbReference>
<dbReference type="EMBL" id="CP053069">
    <property type="protein sequence ID" value="QJR11717.1"/>
    <property type="molecule type" value="Genomic_DNA"/>
</dbReference>
<dbReference type="Pfam" id="PF05050">
    <property type="entry name" value="Methyltransf_21"/>
    <property type="match status" value="1"/>
</dbReference>
<keyword evidence="3" id="KW-1185">Reference proteome</keyword>
<proteinExistence type="predicted"/>
<accession>A0A6M4H1H3</accession>
<reference evidence="2 3" key="1">
    <citation type="submission" date="2020-04" db="EMBL/GenBank/DDBJ databases">
        <title>Usitatibacter rugosus gen. nov., sp. nov. and Usitatibacter palustris sp. nov., novel members of Usitatibacteraceae fam. nov. within the order Nitrosomonadales isolated from soil.</title>
        <authorList>
            <person name="Huber K.J."/>
            <person name="Neumann-Schaal M."/>
            <person name="Geppert A."/>
            <person name="Luckner M."/>
            <person name="Wanner G."/>
            <person name="Overmann J."/>
        </authorList>
    </citation>
    <scope>NUCLEOTIDE SEQUENCE [LARGE SCALE GENOMIC DNA]</scope>
    <source>
        <strain evidence="2 3">0125_3</strain>
    </source>
</reference>
<dbReference type="InterPro" id="IPR052514">
    <property type="entry name" value="SAM-dependent_MTase"/>
</dbReference>
<dbReference type="SUPFAM" id="SSF53335">
    <property type="entry name" value="S-adenosyl-L-methionine-dependent methyltransferases"/>
    <property type="match status" value="1"/>
</dbReference>
<dbReference type="KEGG" id="uru:DSM104443_02799"/>
<dbReference type="Gene3D" id="3.40.50.150">
    <property type="entry name" value="Vaccinia Virus protein VP39"/>
    <property type="match status" value="1"/>
</dbReference>
<dbReference type="NCBIfam" id="TIGR01444">
    <property type="entry name" value="fkbM_fam"/>
    <property type="match status" value="1"/>
</dbReference>
<evidence type="ECO:0000313" key="2">
    <source>
        <dbReference type="EMBL" id="QJR11717.1"/>
    </source>
</evidence>
<sequence length="238" mass="26029">MRDGYGVRLLVNPNDYIGHVLTHTGEFEARTISLARQIMSKGGTFLDVGANLGIFTCCLGALPGVKCIAVDASAQAFTQLMRNVRRNSGVAAAAINVALGTSRGLVHLSTPDEGNLGTTRVDRLQQDNAGLTHLVATVSLDEILSDLNVGPIRLMKIDVEGYELEVFRGMKFSAPYRPENIIVEHEVRVASPDDLRSCYDLLSSHGYVPFTVLGERFEAPQHLPEQNLWWRHSSVIAS</sequence>
<dbReference type="RefSeq" id="WP_171093287.1">
    <property type="nucleotide sequence ID" value="NZ_CP053069.1"/>
</dbReference>
<dbReference type="InterPro" id="IPR006342">
    <property type="entry name" value="FkbM_mtfrase"/>
</dbReference>